<name>A0ABS8U8U9_9SPHI</name>
<sequence>MNLQKLSNDFLNNLYLKSKNNYSEGYDATQINQLTGINQTESKNVQTYLNSKHLIELGKYKNDFNIYITSDGIDHLLKLKENKILNIIRFYNVVHVPSGGRAAAQFLYYYNIIDESDNVKYYKIMVIISDVLCINWGYPFWSQNPDRDYPNLIKILLQYAKDRIIEKLKEGTLEEFEELLMLSTGYPHSPPYNPENLVTTEQAEYEIEIGQKSISQEIKENKLAASIIETRDVVNAVFYNKHKAKLLMLNEERNLLDFFKPANTEEEFSHRIASFGEVSRNLNIDILRKITGVTDSQQKSIQLLNLFFEQNSINGNKIVETLKQIGRIRQGYPVHTDITGVIAGLAYFKINYPIQSYEDAWLILLNEYLVTLKLLYKILGNLYLVESK</sequence>
<evidence type="ECO:0000313" key="2">
    <source>
        <dbReference type="Proteomes" id="UP001199919"/>
    </source>
</evidence>
<protein>
    <submittedName>
        <fullName evidence="1">Uncharacterized protein</fullName>
    </submittedName>
</protein>
<reference evidence="1 2" key="1">
    <citation type="submission" date="2021-12" db="EMBL/GenBank/DDBJ databases">
        <title>Mucilaginibacter roseus genome.</title>
        <authorList>
            <person name="Ferreira J.R."/>
            <person name="Newman J.D."/>
        </authorList>
    </citation>
    <scope>NUCLEOTIDE SEQUENCE [LARGE SCALE GENOMIC DNA]</scope>
    <source>
        <strain evidence="1 2">LMG 28454</strain>
    </source>
</reference>
<accession>A0ABS8U8U9</accession>
<keyword evidence="2" id="KW-1185">Reference proteome</keyword>
<gene>
    <name evidence="1" type="ORF">LT679_16590</name>
</gene>
<dbReference type="RefSeq" id="WP_232178790.1">
    <property type="nucleotide sequence ID" value="NZ_JAJPWV010000005.1"/>
</dbReference>
<evidence type="ECO:0000313" key="1">
    <source>
        <dbReference type="EMBL" id="MCD8742231.1"/>
    </source>
</evidence>
<comment type="caution">
    <text evidence="1">The sequence shown here is derived from an EMBL/GenBank/DDBJ whole genome shotgun (WGS) entry which is preliminary data.</text>
</comment>
<dbReference type="EMBL" id="JAJPWV010000005">
    <property type="protein sequence ID" value="MCD8742231.1"/>
    <property type="molecule type" value="Genomic_DNA"/>
</dbReference>
<organism evidence="1 2">
    <name type="scientific">Mucilaginibacter roseus</name>
    <dbReference type="NCBI Taxonomy" id="1528868"/>
    <lineage>
        <taxon>Bacteria</taxon>
        <taxon>Pseudomonadati</taxon>
        <taxon>Bacteroidota</taxon>
        <taxon>Sphingobacteriia</taxon>
        <taxon>Sphingobacteriales</taxon>
        <taxon>Sphingobacteriaceae</taxon>
        <taxon>Mucilaginibacter</taxon>
    </lineage>
</organism>
<proteinExistence type="predicted"/>
<dbReference type="Proteomes" id="UP001199919">
    <property type="component" value="Unassembled WGS sequence"/>
</dbReference>